<keyword evidence="2" id="KW-0472">Membrane</keyword>
<feature type="transmembrane region" description="Helical" evidence="2">
    <location>
        <begin position="63"/>
        <end position="84"/>
    </location>
</feature>
<dbReference type="AlphaFoldDB" id="A0A381ZMQ0"/>
<proteinExistence type="predicted"/>
<gene>
    <name evidence="3" type="ORF">METZ01_LOCUS143384</name>
</gene>
<keyword evidence="2" id="KW-1133">Transmembrane helix</keyword>
<evidence type="ECO:0000256" key="2">
    <source>
        <dbReference type="SAM" id="Phobius"/>
    </source>
</evidence>
<evidence type="ECO:0000256" key="1">
    <source>
        <dbReference type="SAM" id="Coils"/>
    </source>
</evidence>
<evidence type="ECO:0000313" key="3">
    <source>
        <dbReference type="EMBL" id="SVA90530.1"/>
    </source>
</evidence>
<reference evidence="3" key="1">
    <citation type="submission" date="2018-05" db="EMBL/GenBank/DDBJ databases">
        <authorList>
            <person name="Lanie J.A."/>
            <person name="Ng W.-L."/>
            <person name="Kazmierczak K.M."/>
            <person name="Andrzejewski T.M."/>
            <person name="Davidsen T.M."/>
            <person name="Wayne K.J."/>
            <person name="Tettelin H."/>
            <person name="Glass J.I."/>
            <person name="Rusch D."/>
            <person name="Podicherti R."/>
            <person name="Tsui H.-C.T."/>
            <person name="Winkler M.E."/>
        </authorList>
    </citation>
    <scope>NUCLEOTIDE SEQUENCE</scope>
</reference>
<organism evidence="3">
    <name type="scientific">marine metagenome</name>
    <dbReference type="NCBI Taxonomy" id="408172"/>
    <lineage>
        <taxon>unclassified sequences</taxon>
        <taxon>metagenomes</taxon>
        <taxon>ecological metagenomes</taxon>
    </lineage>
</organism>
<accession>A0A381ZMQ0</accession>
<keyword evidence="2" id="KW-0812">Transmembrane</keyword>
<dbReference type="EMBL" id="UINC01021934">
    <property type="protein sequence ID" value="SVA90530.1"/>
    <property type="molecule type" value="Genomic_DNA"/>
</dbReference>
<keyword evidence="1" id="KW-0175">Coiled coil</keyword>
<protein>
    <submittedName>
        <fullName evidence="3">Uncharacterized protein</fullName>
    </submittedName>
</protein>
<name>A0A381ZMQ0_9ZZZZ</name>
<sequence>MTNNNHKMNSIMNTIMNSTISVLNSLSHINLSETCYTMYNNILNILYLDNLFEGRYMNIFTQIFTFMSVTTFIYISISMIMSFFKISSTQNETESEDETVADNNVQNMLELENIGRVLKAKYSKQEEIVRIYRDLIEKLLEERGTLNDDNRLFLNQCDEMLEKHKSCLGQYDENIKTVLEKTQDLVNEIDIINQTYDSTFIKDKKYVDENIKKINILISEKETLESLNNNLKHQCDEYHEDKKKLEKKKSENRTIFLYRKKNSGTKVHTKPDCVFLKNQIDRIYAICHKDLGYYIDNECVCAHCNDDYVSRYVTMYSTKNNNSKNSVHLSCDCQHLKDKEVKKTEYDYSNYLLMSDFDLICTTCQNTKETDFKDKLNV</sequence>
<feature type="coiled-coil region" evidence="1">
    <location>
        <begin position="214"/>
        <end position="248"/>
    </location>
</feature>